<comment type="catalytic activity">
    <reaction evidence="1">
        <text>a beta-lactam + H2O = a substituted beta-amino acid</text>
        <dbReference type="Rhea" id="RHEA:20401"/>
        <dbReference type="ChEBI" id="CHEBI:15377"/>
        <dbReference type="ChEBI" id="CHEBI:35627"/>
        <dbReference type="ChEBI" id="CHEBI:140347"/>
        <dbReference type="EC" id="3.5.2.6"/>
    </reaction>
</comment>
<accession>A0A5D4GM28</accession>
<dbReference type="NCBIfam" id="NF000270">
    <property type="entry name" value="bla_class_D_alt"/>
    <property type="match status" value="1"/>
</dbReference>
<keyword evidence="10" id="KW-1185">Reference proteome</keyword>
<dbReference type="GO" id="GO:0046677">
    <property type="term" value="P:response to antibiotic"/>
    <property type="evidence" value="ECO:0007669"/>
    <property type="project" value="UniProtKB-KW"/>
</dbReference>
<organism evidence="9 10">
    <name type="scientific">Neoaquamicrobium microcysteis</name>
    <dbReference type="NCBI Taxonomy" id="2682781"/>
    <lineage>
        <taxon>Bacteria</taxon>
        <taxon>Pseudomonadati</taxon>
        <taxon>Pseudomonadota</taxon>
        <taxon>Alphaproteobacteria</taxon>
        <taxon>Hyphomicrobiales</taxon>
        <taxon>Phyllobacteriaceae</taxon>
        <taxon>Neoaquamicrobium</taxon>
    </lineage>
</organism>
<proteinExistence type="inferred from homology"/>
<reference evidence="9 10" key="1">
    <citation type="submission" date="2019-08" db="EMBL/GenBank/DDBJ databases">
        <authorList>
            <person name="Seo Y.L."/>
        </authorList>
    </citation>
    <scope>NUCLEOTIDE SEQUENCE [LARGE SCALE GENOMIC DNA]</scope>
    <source>
        <strain evidence="9 10">MaA-C15</strain>
    </source>
</reference>
<keyword evidence="4 7" id="KW-0732">Signal</keyword>
<dbReference type="EMBL" id="VSZS01000068">
    <property type="protein sequence ID" value="TYR29378.1"/>
    <property type="molecule type" value="Genomic_DNA"/>
</dbReference>
<dbReference type="PANTHER" id="PTHR30627">
    <property type="entry name" value="PEPTIDOGLYCAN D,D-TRANSPEPTIDASE"/>
    <property type="match status" value="1"/>
</dbReference>
<reference evidence="9 10" key="2">
    <citation type="submission" date="2019-09" db="EMBL/GenBank/DDBJ databases">
        <title>Mesorhizobium sp. MaA-C15 isolated from Microcystis aeruginosa.</title>
        <authorList>
            <person name="Jeong S.E."/>
            <person name="Jin H.M."/>
            <person name="Jeon C.O."/>
        </authorList>
    </citation>
    <scope>NUCLEOTIDE SEQUENCE [LARGE SCALE GENOMIC DNA]</scope>
    <source>
        <strain evidence="9 10">MaA-C15</strain>
    </source>
</reference>
<dbReference type="GO" id="GO:0008658">
    <property type="term" value="F:penicillin binding"/>
    <property type="evidence" value="ECO:0007669"/>
    <property type="project" value="InterPro"/>
</dbReference>
<dbReference type="SUPFAM" id="SSF56601">
    <property type="entry name" value="beta-lactamase/transpeptidase-like"/>
    <property type="match status" value="1"/>
</dbReference>
<feature type="signal peptide" evidence="7">
    <location>
        <begin position="1"/>
        <end position="19"/>
    </location>
</feature>
<keyword evidence="6" id="KW-0046">Antibiotic resistance</keyword>
<dbReference type="AlphaFoldDB" id="A0A5D4GM28"/>
<dbReference type="Proteomes" id="UP000323258">
    <property type="component" value="Unassembled WGS sequence"/>
</dbReference>
<dbReference type="GO" id="GO:0008800">
    <property type="term" value="F:beta-lactamase activity"/>
    <property type="evidence" value="ECO:0007669"/>
    <property type="project" value="UniProtKB-EC"/>
</dbReference>
<evidence type="ECO:0000313" key="9">
    <source>
        <dbReference type="EMBL" id="TYR29378.1"/>
    </source>
</evidence>
<evidence type="ECO:0000259" key="8">
    <source>
        <dbReference type="Pfam" id="PF00905"/>
    </source>
</evidence>
<dbReference type="GO" id="GO:0071555">
    <property type="term" value="P:cell wall organization"/>
    <property type="evidence" value="ECO:0007669"/>
    <property type="project" value="TreeGrafter"/>
</dbReference>
<comment type="similarity">
    <text evidence="2">Belongs to the class-D beta-lactamase family.</text>
</comment>
<dbReference type="InterPro" id="IPR012338">
    <property type="entry name" value="Beta-lactam/transpept-like"/>
</dbReference>
<dbReference type="EC" id="3.5.2.6" evidence="3"/>
<evidence type="ECO:0000256" key="7">
    <source>
        <dbReference type="SAM" id="SignalP"/>
    </source>
</evidence>
<protein>
    <recommendedName>
        <fullName evidence="3">beta-lactamase</fullName>
        <ecNumber evidence="3">3.5.2.6</ecNumber>
    </recommendedName>
</protein>
<feature type="domain" description="Penicillin-binding protein transpeptidase" evidence="8">
    <location>
        <begin position="26"/>
        <end position="247"/>
    </location>
</feature>
<dbReference type="OrthoDB" id="9762883at2"/>
<keyword evidence="5" id="KW-0378">Hydrolase</keyword>
<evidence type="ECO:0000256" key="3">
    <source>
        <dbReference type="ARBA" id="ARBA00012865"/>
    </source>
</evidence>
<dbReference type="Pfam" id="PF00905">
    <property type="entry name" value="Transpeptidase"/>
    <property type="match status" value="1"/>
</dbReference>
<dbReference type="PANTHER" id="PTHR30627:SF6">
    <property type="entry name" value="BETA-LACTAMASE YBXI-RELATED"/>
    <property type="match status" value="1"/>
</dbReference>
<comment type="caution">
    <text evidence="9">The sequence shown here is derived from an EMBL/GenBank/DDBJ whole genome shotgun (WGS) entry which is preliminary data.</text>
</comment>
<evidence type="ECO:0000256" key="6">
    <source>
        <dbReference type="ARBA" id="ARBA00023251"/>
    </source>
</evidence>
<evidence type="ECO:0000256" key="1">
    <source>
        <dbReference type="ARBA" id="ARBA00001526"/>
    </source>
</evidence>
<dbReference type="RefSeq" id="WP_148916757.1">
    <property type="nucleotide sequence ID" value="NZ_VSZS01000068.1"/>
</dbReference>
<name>A0A5D4GM28_9HYPH</name>
<gene>
    <name evidence="9" type="primary">blaOXA</name>
    <name evidence="9" type="ORF">FY036_21105</name>
</gene>
<dbReference type="GO" id="GO:0005886">
    <property type="term" value="C:plasma membrane"/>
    <property type="evidence" value="ECO:0007669"/>
    <property type="project" value="TreeGrafter"/>
</dbReference>
<dbReference type="InterPro" id="IPR001460">
    <property type="entry name" value="PCN-bd_Tpept"/>
</dbReference>
<sequence length="268" mass="29715">MKLALLPALILFAFVFPHAASARTVCTIVADARTGTILLEEGDCQSRVTPASTFKIPLAVMGYDARFLRDPQTPVLPFKAGYPNWGANWEQPTDPQAWMKHSVVWYSQEIARDLGVERLTSYAARFGYGNADFAGDPGKNNALERAWISSSLRISPVEQVGFLRNLLTGNLPVERRAVEQTLRIVESARAGDWTVAGKTGSAYPRNADGSFNRARGWGWFVGWATRGDRTLVFARLNQDEQRQTGPGGLRARAMFLDEWPALSEKLPE</sequence>
<evidence type="ECO:0000256" key="2">
    <source>
        <dbReference type="ARBA" id="ARBA00007898"/>
    </source>
</evidence>
<evidence type="ECO:0000256" key="4">
    <source>
        <dbReference type="ARBA" id="ARBA00022729"/>
    </source>
</evidence>
<dbReference type="InterPro" id="IPR050515">
    <property type="entry name" value="Beta-lactam/transpept"/>
</dbReference>
<dbReference type="Gene3D" id="3.40.710.10">
    <property type="entry name" value="DD-peptidase/beta-lactamase superfamily"/>
    <property type="match status" value="1"/>
</dbReference>
<evidence type="ECO:0000313" key="10">
    <source>
        <dbReference type="Proteomes" id="UP000323258"/>
    </source>
</evidence>
<evidence type="ECO:0000256" key="5">
    <source>
        <dbReference type="ARBA" id="ARBA00022801"/>
    </source>
</evidence>
<feature type="chain" id="PRO_5022749434" description="beta-lactamase" evidence="7">
    <location>
        <begin position="20"/>
        <end position="268"/>
    </location>
</feature>